<comment type="caution">
    <text evidence="2">The sequence shown here is derived from an EMBL/GenBank/DDBJ whole genome shotgun (WGS) entry which is preliminary data.</text>
</comment>
<dbReference type="InterPro" id="IPR013785">
    <property type="entry name" value="Aldolase_TIM"/>
</dbReference>
<evidence type="ECO:0000313" key="2">
    <source>
        <dbReference type="EMBL" id="GAF05084.1"/>
    </source>
</evidence>
<proteinExistence type="predicted"/>
<dbReference type="AlphaFoldDB" id="W7YRN2"/>
<evidence type="ECO:0000313" key="3">
    <source>
        <dbReference type="Proteomes" id="UP000019402"/>
    </source>
</evidence>
<dbReference type="EMBL" id="BAMD01000067">
    <property type="protein sequence ID" value="GAF05084.1"/>
    <property type="molecule type" value="Genomic_DNA"/>
</dbReference>
<organism evidence="2 3">
    <name type="scientific">Saccharicrinis fermentans DSM 9555 = JCM 21142</name>
    <dbReference type="NCBI Taxonomy" id="869213"/>
    <lineage>
        <taxon>Bacteria</taxon>
        <taxon>Pseudomonadati</taxon>
        <taxon>Bacteroidota</taxon>
        <taxon>Bacteroidia</taxon>
        <taxon>Marinilabiliales</taxon>
        <taxon>Marinilabiliaceae</taxon>
        <taxon>Saccharicrinis</taxon>
    </lineage>
</organism>
<feature type="domain" description="Glycosyl-hydrolase 97 C-terminal oligomerisation" evidence="1">
    <location>
        <begin position="34"/>
        <end position="128"/>
    </location>
</feature>
<keyword evidence="3" id="KW-1185">Reference proteome</keyword>
<dbReference type="RefSeq" id="WP_027471005.1">
    <property type="nucleotide sequence ID" value="NZ_BAMD01000067.1"/>
</dbReference>
<dbReference type="Gene3D" id="3.20.20.70">
    <property type="entry name" value="Aldolase class I"/>
    <property type="match status" value="1"/>
</dbReference>
<sequence>MVATMLGETPRVFLDRGDVREALLSILDTSKILWDDAIVLDGEIGKNIVVARRLGADWFIGAITNMDAMEITTPLTFLEEGKKYQATIYYDDPKLNAQTNVGIETHTVNNKKELKYSLLPSGGVAIKIEPVK</sequence>
<protein>
    <submittedName>
        <fullName evidence="2">Retaining alpha-galactosidase</fullName>
    </submittedName>
</protein>
<reference evidence="2 3" key="1">
    <citation type="journal article" date="2014" name="Genome Announc.">
        <title>Draft Genome Sequence of Cytophaga fermentans JCM 21142T, a Facultative Anaerobe Isolated from Marine Mud.</title>
        <authorList>
            <person name="Starns D."/>
            <person name="Oshima K."/>
            <person name="Suda W."/>
            <person name="Iino T."/>
            <person name="Yuki M."/>
            <person name="Inoue J."/>
            <person name="Kitamura K."/>
            <person name="Iida T."/>
            <person name="Darby A."/>
            <person name="Hattori M."/>
            <person name="Ohkuma M."/>
        </authorList>
    </citation>
    <scope>NUCLEOTIDE SEQUENCE [LARGE SCALE GENOMIC DNA]</scope>
    <source>
        <strain evidence="2 3">JCM 21142</strain>
    </source>
</reference>
<name>W7YRN2_9BACT</name>
<dbReference type="InterPro" id="IPR052720">
    <property type="entry name" value="Glycosyl_hydrolase_97"/>
</dbReference>
<dbReference type="Pfam" id="PF14509">
    <property type="entry name" value="GH97_C"/>
    <property type="match status" value="1"/>
</dbReference>
<dbReference type="STRING" id="869213.GCA_000517085_01104"/>
<dbReference type="eggNOG" id="COG1082">
    <property type="taxonomic scope" value="Bacteria"/>
</dbReference>
<dbReference type="OrthoDB" id="1109141at2"/>
<dbReference type="InterPro" id="IPR029483">
    <property type="entry name" value="GH97_C"/>
</dbReference>
<dbReference type="Proteomes" id="UP000019402">
    <property type="component" value="Unassembled WGS sequence"/>
</dbReference>
<evidence type="ECO:0000259" key="1">
    <source>
        <dbReference type="Pfam" id="PF14509"/>
    </source>
</evidence>
<accession>W7YRN2</accession>
<dbReference type="PANTHER" id="PTHR35803">
    <property type="entry name" value="GLUCAN 1,4-ALPHA-GLUCOSIDASE SUSB-RELATED"/>
    <property type="match status" value="1"/>
</dbReference>
<gene>
    <name evidence="2" type="ORF">JCM21142_93807</name>
</gene>